<feature type="domain" description="SWIM-type" evidence="3">
    <location>
        <begin position="104"/>
        <end position="150"/>
    </location>
</feature>
<dbReference type="EMBL" id="BOQE01000001">
    <property type="protein sequence ID" value="GIM47617.1"/>
    <property type="molecule type" value="Genomic_DNA"/>
</dbReference>
<evidence type="ECO:0000259" key="3">
    <source>
        <dbReference type="PROSITE" id="PS50966"/>
    </source>
</evidence>
<keyword evidence="1" id="KW-0863">Zinc-finger</keyword>
<comment type="caution">
    <text evidence="4">The sequence shown here is derived from an EMBL/GenBank/DDBJ whole genome shotgun (WGS) entry which is preliminary data.</text>
</comment>
<reference evidence="4" key="1">
    <citation type="journal article" date="2023" name="Int. J. Syst. Evol. Microbiol.">
        <title>Collibacillus ludicampi gen. nov., sp. nov., a new soil bacterium of the family Alicyclobacillaceae.</title>
        <authorList>
            <person name="Jojima T."/>
            <person name="Ioku Y."/>
            <person name="Fukuta Y."/>
            <person name="Shirasaka N."/>
            <person name="Matsumura Y."/>
            <person name="Mori M."/>
        </authorList>
    </citation>
    <scope>NUCLEOTIDE SEQUENCE</scope>
    <source>
        <strain evidence="4">TP075</strain>
    </source>
</reference>
<gene>
    <name evidence="4" type="ORF">DNHGIG_31660</name>
</gene>
<evidence type="ECO:0000313" key="5">
    <source>
        <dbReference type="Proteomes" id="UP001057291"/>
    </source>
</evidence>
<evidence type="ECO:0000256" key="1">
    <source>
        <dbReference type="PROSITE-ProRule" id="PRU00325"/>
    </source>
</evidence>
<evidence type="ECO:0000313" key="4">
    <source>
        <dbReference type="EMBL" id="GIM47617.1"/>
    </source>
</evidence>
<keyword evidence="5" id="KW-1185">Reference proteome</keyword>
<dbReference type="Pfam" id="PF12224">
    <property type="entry name" value="Amidoligase_2"/>
    <property type="match status" value="1"/>
</dbReference>
<dbReference type="GO" id="GO:0008270">
    <property type="term" value="F:zinc ion binding"/>
    <property type="evidence" value="ECO:0007669"/>
    <property type="project" value="UniProtKB-KW"/>
</dbReference>
<dbReference type="InterPro" id="IPR022025">
    <property type="entry name" value="Amidoligase_2"/>
</dbReference>
<dbReference type="Proteomes" id="UP001057291">
    <property type="component" value="Unassembled WGS sequence"/>
</dbReference>
<dbReference type="PANTHER" id="PTHR36847:SF1">
    <property type="entry name" value="AMIDOLIGASE ENZYME"/>
    <property type="match status" value="1"/>
</dbReference>
<dbReference type="PROSITE" id="PS50966">
    <property type="entry name" value="ZF_SWIM"/>
    <property type="match status" value="1"/>
</dbReference>
<dbReference type="InterPro" id="IPR007527">
    <property type="entry name" value="Znf_SWIM"/>
</dbReference>
<proteinExistence type="predicted"/>
<keyword evidence="1" id="KW-0862">Zinc</keyword>
<organism evidence="4 5">
    <name type="scientific">Collibacillus ludicampi</name>
    <dbReference type="NCBI Taxonomy" id="2771369"/>
    <lineage>
        <taxon>Bacteria</taxon>
        <taxon>Bacillati</taxon>
        <taxon>Bacillota</taxon>
        <taxon>Bacilli</taxon>
        <taxon>Bacillales</taxon>
        <taxon>Alicyclobacillaceae</taxon>
        <taxon>Collibacillus</taxon>
    </lineage>
</organism>
<evidence type="ECO:0000256" key="2">
    <source>
        <dbReference type="SAM" id="MobiDB-lite"/>
    </source>
</evidence>
<dbReference type="AlphaFoldDB" id="A0AAV4LIG6"/>
<sequence>MLSVLQGVGPVCSKKVRQALEQILERVIRGEAEPEDQIAYAMSPEERQRAVEAQVRRAYLEQLRQNRRPTREPVTVEVEVESRTRGISREPTTVEWIDRDHAWVHSQRGGRYQVTEHACTCPDFTIRRSRDPELAREGCRHMQALRLAREEVRERRRQAMRIARMRTQQATASIVVNQTHEENHPTFAQIDWTVEAERDRVLDIWCRNREWDGVFISRDDVAWEALQEQARQEWEYRYENVLGGTGNTFGIEIEVQFDNSSSRERALRELYNEGLTIGPQMRGYHSGDGNGFWKPERDGSLGTYGGEFVSPVLNDDPESWKQIERVTEILRHHGAYVDDHCGGHIHLGIAPLDHRTYSWQRLARIGVGYEKQLYRMGGANSDQYRSTGRPGQHRGSHYAKPLPRGLSFNGNITAAEARRRISNGSRYTIFNTTNIDRTSGRPAIEFRYPNGTLDHRQIQAQIQVANAILHQAAVIRNGSPQSDFTPRFSEENKHARLTDYLTPEAEEKNFRQFLDVLANPQDRLAATWLWLRGRY</sequence>
<dbReference type="PANTHER" id="PTHR36847">
    <property type="entry name" value="AMIDOLIGASE ENZYME"/>
    <property type="match status" value="1"/>
</dbReference>
<accession>A0AAV4LIG6</accession>
<protein>
    <recommendedName>
        <fullName evidence="3">SWIM-type domain-containing protein</fullName>
    </recommendedName>
</protein>
<name>A0AAV4LIG6_9BACL</name>
<keyword evidence="1" id="KW-0479">Metal-binding</keyword>
<feature type="region of interest" description="Disordered" evidence="2">
    <location>
        <begin position="380"/>
        <end position="403"/>
    </location>
</feature>